<reference evidence="1" key="1">
    <citation type="submission" date="2011-01" db="EMBL/GenBank/DDBJ databases">
        <title>Evolutionary Significance of Chromosomal Super-Integrons in Vibrio vulnificus Strains.</title>
        <authorList>
            <person name="Shu H.Y."/>
            <person name="Wu K.M."/>
            <person name="Liu T.T."/>
            <person name="Liu Y.M."/>
            <person name="Liao T.L."/>
            <person name="Hor L.I."/>
            <person name="Tsai S.F."/>
            <person name="Chen C.Y."/>
        </authorList>
    </citation>
    <scope>NUCLEOTIDE SEQUENCE</scope>
    <source>
        <strain evidence="1">CECT4999</strain>
    </source>
</reference>
<evidence type="ECO:0000313" key="1">
    <source>
        <dbReference type="EMBL" id="BBE38647.1"/>
    </source>
</evidence>
<dbReference type="AlphaFoldDB" id="A0A6S4Q7H3"/>
<organism evidence="1">
    <name type="scientific">Vibrio vulnificus</name>
    <dbReference type="NCBI Taxonomy" id="672"/>
    <lineage>
        <taxon>Bacteria</taxon>
        <taxon>Pseudomonadati</taxon>
        <taxon>Pseudomonadota</taxon>
        <taxon>Gammaproteobacteria</taxon>
        <taxon>Vibrionales</taxon>
        <taxon>Vibrionaceae</taxon>
        <taxon>Vibrio</taxon>
    </lineage>
</organism>
<protein>
    <submittedName>
        <fullName evidence="1">Uncharacterized protein</fullName>
    </submittedName>
</protein>
<name>A0A6S4Q7H3_VIBVL</name>
<dbReference type="RefSeq" id="WP_088899989.1">
    <property type="nucleotide sequence ID" value="NZ_CP014636.1"/>
</dbReference>
<sequence>MYKDINKVLENIHAHFEMSFSEKFEVDRQFRYVDFISENYSFRVRAAFIQARIAEDFEVPIQQRIDEVLKTVSIEKGAVYNFSTKFVDEPLPTKYCVELVE</sequence>
<accession>A0A6S4Q7H3</accession>
<proteinExistence type="predicted"/>
<dbReference type="EMBL" id="AB609751">
    <property type="protein sequence ID" value="BBE38647.1"/>
    <property type="molecule type" value="Genomic_DNA"/>
</dbReference>